<gene>
    <name evidence="9" type="ORF">FNF28_01683</name>
    <name evidence="8" type="ORF">FNF31_02372</name>
</gene>
<keyword evidence="3" id="KW-0131">Cell cycle</keyword>
<organism evidence="8 11">
    <name type="scientific">Cafeteria roenbergensis</name>
    <name type="common">Marine flagellate</name>
    <dbReference type="NCBI Taxonomy" id="33653"/>
    <lineage>
        <taxon>Eukaryota</taxon>
        <taxon>Sar</taxon>
        <taxon>Stramenopiles</taxon>
        <taxon>Bigyra</taxon>
        <taxon>Opalozoa</taxon>
        <taxon>Bicosoecida</taxon>
        <taxon>Cafeteriaceae</taxon>
        <taxon>Cafeteria</taxon>
    </lineage>
</organism>
<reference evidence="10 11" key="1">
    <citation type="submission" date="2019-07" db="EMBL/GenBank/DDBJ databases">
        <title>Genomes of Cafeteria roenbergensis.</title>
        <authorList>
            <person name="Fischer M.G."/>
            <person name="Hackl T."/>
            <person name="Roman M."/>
        </authorList>
    </citation>
    <scope>NUCLEOTIDE SEQUENCE [LARGE SCALE GENOMIC DNA]</scope>
    <source>
        <strain evidence="8 11">Cflag</strain>
        <strain evidence="9 10">RCC970-E3</strain>
    </source>
</reference>
<comment type="caution">
    <text evidence="8">The sequence shown here is derived from an EMBL/GenBank/DDBJ whole genome shotgun (WGS) entry which is preliminary data.</text>
</comment>
<comment type="similarity">
    <text evidence="4">Belongs to the cyclin family.</text>
</comment>
<dbReference type="GO" id="GO:0051301">
    <property type="term" value="P:cell division"/>
    <property type="evidence" value="ECO:0007669"/>
    <property type="project" value="UniProtKB-KW"/>
</dbReference>
<feature type="domain" description="Cyclin-like" evidence="6">
    <location>
        <begin position="353"/>
        <end position="440"/>
    </location>
</feature>
<feature type="domain" description="Cyclin C-terminal" evidence="7">
    <location>
        <begin position="349"/>
        <end position="471"/>
    </location>
</feature>
<dbReference type="SMART" id="SM01332">
    <property type="entry name" value="Cyclin_C"/>
    <property type="match status" value="1"/>
</dbReference>
<dbReference type="PROSITE" id="PS00292">
    <property type="entry name" value="CYCLINS"/>
    <property type="match status" value="1"/>
</dbReference>
<dbReference type="SMART" id="SM00385">
    <property type="entry name" value="CYCLIN"/>
    <property type="match status" value="2"/>
</dbReference>
<evidence type="ECO:0000256" key="1">
    <source>
        <dbReference type="ARBA" id="ARBA00022618"/>
    </source>
</evidence>
<keyword evidence="2 4" id="KW-0195">Cyclin</keyword>
<evidence type="ECO:0000256" key="2">
    <source>
        <dbReference type="ARBA" id="ARBA00023127"/>
    </source>
</evidence>
<accession>A0A5A8DGL4</accession>
<dbReference type="Pfam" id="PF02984">
    <property type="entry name" value="Cyclin_C"/>
    <property type="match status" value="1"/>
</dbReference>
<evidence type="ECO:0000313" key="11">
    <source>
        <dbReference type="Proteomes" id="UP000325113"/>
    </source>
</evidence>
<dbReference type="EMBL" id="VLTM01000017">
    <property type="protein sequence ID" value="KAA0164448.1"/>
    <property type="molecule type" value="Genomic_DNA"/>
</dbReference>
<evidence type="ECO:0000256" key="5">
    <source>
        <dbReference type="SAM" id="MobiDB-lite"/>
    </source>
</evidence>
<dbReference type="Proteomes" id="UP000324907">
    <property type="component" value="Unassembled WGS sequence"/>
</dbReference>
<dbReference type="EMBL" id="VLTL01000016">
    <property type="protein sequence ID" value="KAA0170074.1"/>
    <property type="molecule type" value="Genomic_DNA"/>
</dbReference>
<evidence type="ECO:0000313" key="8">
    <source>
        <dbReference type="EMBL" id="KAA0164448.1"/>
    </source>
</evidence>
<dbReference type="InterPro" id="IPR048258">
    <property type="entry name" value="Cyclins_cyclin-box"/>
</dbReference>
<feature type="region of interest" description="Disordered" evidence="5">
    <location>
        <begin position="481"/>
        <end position="506"/>
    </location>
</feature>
<sequence>MDVFDDLDDAVRSAESVSRSQRLKRRTGSATLPSLAAVTDSGPTKLVPGRARLRSRRSRGEGDRAPNEALPHAGPGLRVRSSSSVASRSSSTSGSRSPAFESNARALRTSRRTTSLAVGSPMSSDEGSEDPGVPAPDNGHTRDATRSRATKREAAASSREALALAAKAEPAELVVQRRFEQSFQAHGVSRLATAAVPPGARDLDFTHGQRQDYAPRLGADVIDYYRLLEAKYEVDPEYFTGVQSEVTPSMRAVLADWMHSLHVSWGLRPETLYGALQLVDRYLTHHAVSRSRLQLVAIAALMASCKLEEQHPPSLADFAASTRDTYSVSEVRRAEMRLCTRLGWKLRGVSPRTFLARFLDAGGARCGDAQANLTKLYCELALVEARFLRYKPSQICAAAVYAARWQIGLKQGGQFWNPTLERFTGYSRDEVHPIAKELLWAHRDARNSRLRSVVIKYSDKAYGQVSTTFVPLAASGTDSAGNSYPTEFPADEPTHSCCQQGRSKHR</sequence>
<dbReference type="Pfam" id="PF00134">
    <property type="entry name" value="Cyclin_N"/>
    <property type="match status" value="1"/>
</dbReference>
<evidence type="ECO:0000313" key="10">
    <source>
        <dbReference type="Proteomes" id="UP000324907"/>
    </source>
</evidence>
<dbReference type="PANTHER" id="PTHR10177">
    <property type="entry name" value="CYCLINS"/>
    <property type="match status" value="1"/>
</dbReference>
<proteinExistence type="inferred from homology"/>
<dbReference type="InterPro" id="IPR036915">
    <property type="entry name" value="Cyclin-like_sf"/>
</dbReference>
<evidence type="ECO:0000313" key="9">
    <source>
        <dbReference type="EMBL" id="KAA0170074.1"/>
    </source>
</evidence>
<name>A0A5A8DGL4_CAFRO</name>
<dbReference type="InterPro" id="IPR039361">
    <property type="entry name" value="Cyclin"/>
</dbReference>
<feature type="domain" description="Cyclin-like" evidence="6">
    <location>
        <begin position="256"/>
        <end position="340"/>
    </location>
</feature>
<evidence type="ECO:0000256" key="4">
    <source>
        <dbReference type="RuleBase" id="RU000383"/>
    </source>
</evidence>
<dbReference type="FunFam" id="1.10.472.10:FF:000001">
    <property type="entry name" value="G2/mitotic-specific cyclin"/>
    <property type="match status" value="1"/>
</dbReference>
<protein>
    <submittedName>
        <fullName evidence="8">Uncharacterized protein</fullName>
    </submittedName>
</protein>
<feature type="compositionally biased region" description="Polar residues" evidence="5">
    <location>
        <begin position="496"/>
        <end position="506"/>
    </location>
</feature>
<evidence type="ECO:0000256" key="3">
    <source>
        <dbReference type="ARBA" id="ARBA00023306"/>
    </source>
</evidence>
<feature type="compositionally biased region" description="Low complexity" evidence="5">
    <location>
        <begin position="78"/>
        <end position="97"/>
    </location>
</feature>
<evidence type="ECO:0000259" key="7">
    <source>
        <dbReference type="SMART" id="SM01332"/>
    </source>
</evidence>
<dbReference type="InterPro" id="IPR006671">
    <property type="entry name" value="Cyclin_N"/>
</dbReference>
<keyword evidence="1" id="KW-0132">Cell division</keyword>
<feature type="compositionally biased region" description="Basic and acidic residues" evidence="5">
    <location>
        <begin position="139"/>
        <end position="154"/>
    </location>
</feature>
<feature type="compositionally biased region" description="Low complexity" evidence="5">
    <location>
        <begin position="104"/>
        <end position="117"/>
    </location>
</feature>
<dbReference type="InterPro" id="IPR004367">
    <property type="entry name" value="Cyclin_C-dom"/>
</dbReference>
<dbReference type="SUPFAM" id="SSF47954">
    <property type="entry name" value="Cyclin-like"/>
    <property type="match status" value="2"/>
</dbReference>
<feature type="region of interest" description="Disordered" evidence="5">
    <location>
        <begin position="1"/>
        <end position="156"/>
    </location>
</feature>
<dbReference type="InterPro" id="IPR013763">
    <property type="entry name" value="Cyclin-like_dom"/>
</dbReference>
<dbReference type="AlphaFoldDB" id="A0A5A8DGL4"/>
<dbReference type="Gene3D" id="1.10.472.10">
    <property type="entry name" value="Cyclin-like"/>
    <property type="match status" value="2"/>
</dbReference>
<evidence type="ECO:0000259" key="6">
    <source>
        <dbReference type="SMART" id="SM00385"/>
    </source>
</evidence>
<dbReference type="Proteomes" id="UP000325113">
    <property type="component" value="Unassembled WGS sequence"/>
</dbReference>